<evidence type="ECO:0000313" key="8">
    <source>
        <dbReference type="Proteomes" id="UP000760860"/>
    </source>
</evidence>
<feature type="non-terminal residue" evidence="7">
    <location>
        <position position="1"/>
    </location>
</feature>
<keyword evidence="5 6" id="KW-0472">Membrane</keyword>
<dbReference type="InterPro" id="IPR036259">
    <property type="entry name" value="MFS_trans_sf"/>
</dbReference>
<dbReference type="EMBL" id="RCMV01005582">
    <property type="protein sequence ID" value="KAG3184916.1"/>
    <property type="molecule type" value="Genomic_DNA"/>
</dbReference>
<keyword evidence="4 6" id="KW-1133">Transmembrane helix</keyword>
<name>A0A8T1GXK2_9STRA</name>
<feature type="transmembrane region" description="Helical" evidence="6">
    <location>
        <begin position="33"/>
        <end position="54"/>
    </location>
</feature>
<evidence type="ECO:0000313" key="7">
    <source>
        <dbReference type="EMBL" id="KAG3184916.1"/>
    </source>
</evidence>
<dbReference type="GO" id="GO:0022857">
    <property type="term" value="F:transmembrane transporter activity"/>
    <property type="evidence" value="ECO:0007669"/>
    <property type="project" value="TreeGrafter"/>
</dbReference>
<feature type="transmembrane region" description="Helical" evidence="6">
    <location>
        <begin position="66"/>
        <end position="86"/>
    </location>
</feature>
<dbReference type="PANTHER" id="PTHR43791">
    <property type="entry name" value="PERMEASE-RELATED"/>
    <property type="match status" value="1"/>
</dbReference>
<evidence type="ECO:0000256" key="4">
    <source>
        <dbReference type="ARBA" id="ARBA00022989"/>
    </source>
</evidence>
<accession>A0A8T1GXK2</accession>
<dbReference type="PANTHER" id="PTHR43791:SF101">
    <property type="entry name" value="HIGH-AFFINITY NICOTINIC ACID TRANSPORTER"/>
    <property type="match status" value="1"/>
</dbReference>
<keyword evidence="2" id="KW-0813">Transport</keyword>
<sequence>ARYADDPSWGQDKRFSWGGCLKAFADPKWYDFFAYRFSVNISLYGLTTFMPAIVRGLGYASVTANLMTVPIYVCALVFFLVIAYFSDKTGYRGPYIAGCLLCLIIGYALLISVDNLKVRFFAIFGTLVL</sequence>
<evidence type="ECO:0000256" key="3">
    <source>
        <dbReference type="ARBA" id="ARBA00022692"/>
    </source>
</evidence>
<evidence type="ECO:0000256" key="5">
    <source>
        <dbReference type="ARBA" id="ARBA00023136"/>
    </source>
</evidence>
<dbReference type="GO" id="GO:0016020">
    <property type="term" value="C:membrane"/>
    <property type="evidence" value="ECO:0007669"/>
    <property type="project" value="UniProtKB-SubCell"/>
</dbReference>
<dbReference type="Gene3D" id="1.20.1250.20">
    <property type="entry name" value="MFS general substrate transporter like domains"/>
    <property type="match status" value="1"/>
</dbReference>
<protein>
    <recommendedName>
        <fullName evidence="9">Major facilitator superfamily (MFS) profile domain-containing protein</fullName>
    </recommendedName>
</protein>
<proteinExistence type="predicted"/>
<dbReference type="AlphaFoldDB" id="A0A8T1GXK2"/>
<evidence type="ECO:0000256" key="1">
    <source>
        <dbReference type="ARBA" id="ARBA00004141"/>
    </source>
</evidence>
<feature type="transmembrane region" description="Helical" evidence="6">
    <location>
        <begin position="92"/>
        <end position="113"/>
    </location>
</feature>
<dbReference type="Proteomes" id="UP000760860">
    <property type="component" value="Unassembled WGS sequence"/>
</dbReference>
<comment type="caution">
    <text evidence="7">The sequence shown here is derived from an EMBL/GenBank/DDBJ whole genome shotgun (WGS) entry which is preliminary data.</text>
</comment>
<reference evidence="7" key="1">
    <citation type="submission" date="2018-05" db="EMBL/GenBank/DDBJ databases">
        <title>Effector identification in a new, highly contiguous assembly of the strawberry crown rot pathogen Phytophthora cactorum.</title>
        <authorList>
            <person name="Armitage A.D."/>
            <person name="Nellist C.F."/>
            <person name="Bates H."/>
            <person name="Vickerstaff R.J."/>
            <person name="Harrison R.J."/>
        </authorList>
    </citation>
    <scope>NUCLEOTIDE SEQUENCE</scope>
    <source>
        <strain evidence="7">P421</strain>
    </source>
</reference>
<gene>
    <name evidence="7" type="ORF">PC129_g25291</name>
</gene>
<evidence type="ECO:0000256" key="2">
    <source>
        <dbReference type="ARBA" id="ARBA00022448"/>
    </source>
</evidence>
<organism evidence="7 8">
    <name type="scientific">Phytophthora cactorum</name>
    <dbReference type="NCBI Taxonomy" id="29920"/>
    <lineage>
        <taxon>Eukaryota</taxon>
        <taxon>Sar</taxon>
        <taxon>Stramenopiles</taxon>
        <taxon>Oomycota</taxon>
        <taxon>Peronosporomycetes</taxon>
        <taxon>Peronosporales</taxon>
        <taxon>Peronosporaceae</taxon>
        <taxon>Phytophthora</taxon>
    </lineage>
</organism>
<comment type="subcellular location">
    <subcellularLocation>
        <location evidence="1">Membrane</location>
        <topology evidence="1">Multi-pass membrane protein</topology>
    </subcellularLocation>
</comment>
<dbReference type="SUPFAM" id="SSF103473">
    <property type="entry name" value="MFS general substrate transporter"/>
    <property type="match status" value="1"/>
</dbReference>
<keyword evidence="3 6" id="KW-0812">Transmembrane</keyword>
<evidence type="ECO:0008006" key="9">
    <source>
        <dbReference type="Google" id="ProtNLM"/>
    </source>
</evidence>
<evidence type="ECO:0000256" key="6">
    <source>
        <dbReference type="SAM" id="Phobius"/>
    </source>
</evidence>